<feature type="region of interest" description="Disordered" evidence="1">
    <location>
        <begin position="1"/>
        <end position="46"/>
    </location>
</feature>
<protein>
    <submittedName>
        <fullName evidence="2">Uncharacterized protein</fullName>
    </submittedName>
</protein>
<sequence length="208" mass="23295">MLQDGSQPIEDGSQPVEDDFQPSGEEQCTPVPRGERKQIKFNDDGQPIGFGSAQFATLIGKATTTHFSPTYSDWPSVPDNPVKMKIWDVVLERESPDGKVTRTQLFVALHSRKDGTYPSLEMRPTMYVSLMGGVEFEVEGNGISKTVVHASAPFEIIAQQEKRARESSEMNFRIVMQRLDEETKARKVLEEKLASVLRESSENDNGCR</sequence>
<proteinExistence type="predicted"/>
<accession>A0A7J6WY68</accession>
<evidence type="ECO:0000313" key="3">
    <source>
        <dbReference type="Proteomes" id="UP000554482"/>
    </source>
</evidence>
<keyword evidence="3" id="KW-1185">Reference proteome</keyword>
<dbReference type="EMBL" id="JABWDY010008176">
    <property type="protein sequence ID" value="KAF5202391.1"/>
    <property type="molecule type" value="Genomic_DNA"/>
</dbReference>
<dbReference type="AlphaFoldDB" id="A0A7J6WY68"/>
<evidence type="ECO:0000256" key="1">
    <source>
        <dbReference type="SAM" id="MobiDB-lite"/>
    </source>
</evidence>
<dbReference type="Proteomes" id="UP000554482">
    <property type="component" value="Unassembled WGS sequence"/>
</dbReference>
<name>A0A7J6WY68_THATH</name>
<evidence type="ECO:0000313" key="2">
    <source>
        <dbReference type="EMBL" id="KAF5202391.1"/>
    </source>
</evidence>
<feature type="compositionally biased region" description="Basic and acidic residues" evidence="1">
    <location>
        <begin position="33"/>
        <end position="43"/>
    </location>
</feature>
<reference evidence="2 3" key="1">
    <citation type="submission" date="2020-06" db="EMBL/GenBank/DDBJ databases">
        <title>Transcriptomic and genomic resources for Thalictrum thalictroides and T. hernandezii: Facilitating candidate gene discovery in an emerging model plant lineage.</title>
        <authorList>
            <person name="Arias T."/>
            <person name="Riano-Pachon D.M."/>
            <person name="Di Stilio V.S."/>
        </authorList>
    </citation>
    <scope>NUCLEOTIDE SEQUENCE [LARGE SCALE GENOMIC DNA]</scope>
    <source>
        <strain evidence="3">cv. WT478/WT964</strain>
        <tissue evidence="2">Leaves</tissue>
    </source>
</reference>
<comment type="caution">
    <text evidence="2">The sequence shown here is derived from an EMBL/GenBank/DDBJ whole genome shotgun (WGS) entry which is preliminary data.</text>
</comment>
<gene>
    <name evidence="2" type="ORF">FRX31_008022</name>
</gene>
<feature type="non-terminal residue" evidence="2">
    <location>
        <position position="1"/>
    </location>
</feature>
<dbReference type="OrthoDB" id="1913335at2759"/>
<organism evidence="2 3">
    <name type="scientific">Thalictrum thalictroides</name>
    <name type="common">Rue-anemone</name>
    <name type="synonym">Anemone thalictroides</name>
    <dbReference type="NCBI Taxonomy" id="46969"/>
    <lineage>
        <taxon>Eukaryota</taxon>
        <taxon>Viridiplantae</taxon>
        <taxon>Streptophyta</taxon>
        <taxon>Embryophyta</taxon>
        <taxon>Tracheophyta</taxon>
        <taxon>Spermatophyta</taxon>
        <taxon>Magnoliopsida</taxon>
        <taxon>Ranunculales</taxon>
        <taxon>Ranunculaceae</taxon>
        <taxon>Thalictroideae</taxon>
        <taxon>Thalictrum</taxon>
    </lineage>
</organism>